<dbReference type="InterPro" id="IPR004143">
    <property type="entry name" value="BPL_LPL_catalytic"/>
</dbReference>
<dbReference type="RefSeq" id="WP_284913715.1">
    <property type="nucleotide sequence ID" value="NZ_CP126980.1"/>
</dbReference>
<dbReference type="Proteomes" id="UP001240150">
    <property type="component" value="Chromosome"/>
</dbReference>
<dbReference type="Pfam" id="PF21948">
    <property type="entry name" value="LplA-B_cat"/>
    <property type="match status" value="1"/>
</dbReference>
<dbReference type="SUPFAM" id="SSF55681">
    <property type="entry name" value="Class II aaRS and biotin synthetases"/>
    <property type="match status" value="1"/>
</dbReference>
<dbReference type="InterPro" id="IPR045864">
    <property type="entry name" value="aa-tRNA-synth_II/BPL/LPL"/>
</dbReference>
<reference evidence="2 3" key="1">
    <citation type="submission" date="2023-06" db="EMBL/GenBank/DDBJ databases">
        <authorList>
            <person name="Yushchuk O."/>
            <person name="Binda E."/>
            <person name="Ruckert-Reed C."/>
            <person name="Fedorenko V."/>
            <person name="Kalinowski J."/>
            <person name="Marinelli F."/>
        </authorList>
    </citation>
    <scope>NUCLEOTIDE SEQUENCE [LARGE SCALE GENOMIC DNA]</scope>
    <source>
        <strain evidence="2 3">NRRL 3884</strain>
    </source>
</reference>
<evidence type="ECO:0000313" key="2">
    <source>
        <dbReference type="EMBL" id="WIM92509.1"/>
    </source>
</evidence>
<accession>A0ABY8W3S2</accession>
<protein>
    <recommendedName>
        <fullName evidence="1">BPL/LPL catalytic domain-containing protein</fullName>
    </recommendedName>
</protein>
<proteinExistence type="predicted"/>
<keyword evidence="3" id="KW-1185">Reference proteome</keyword>
<evidence type="ECO:0000313" key="3">
    <source>
        <dbReference type="Proteomes" id="UP001240150"/>
    </source>
</evidence>
<organism evidence="2 3">
    <name type="scientific">Actinoplanes oblitus</name>
    <dbReference type="NCBI Taxonomy" id="3040509"/>
    <lineage>
        <taxon>Bacteria</taxon>
        <taxon>Bacillati</taxon>
        <taxon>Actinomycetota</taxon>
        <taxon>Actinomycetes</taxon>
        <taxon>Micromonosporales</taxon>
        <taxon>Micromonosporaceae</taxon>
        <taxon>Actinoplanes</taxon>
    </lineage>
</organism>
<evidence type="ECO:0000259" key="1">
    <source>
        <dbReference type="PROSITE" id="PS51733"/>
    </source>
</evidence>
<dbReference type="Gene3D" id="3.30.930.10">
    <property type="entry name" value="Bira Bifunctional Protein, Domain 2"/>
    <property type="match status" value="1"/>
</dbReference>
<gene>
    <name evidence="2" type="ORF">ACTOB_004452</name>
</gene>
<feature type="domain" description="BPL/LPL catalytic" evidence="1">
    <location>
        <begin position="31"/>
        <end position="226"/>
    </location>
</feature>
<dbReference type="PROSITE" id="PS51733">
    <property type="entry name" value="BPL_LPL_CATALYTIC"/>
    <property type="match status" value="1"/>
</dbReference>
<name>A0ABY8W3S2_9ACTN</name>
<sequence>MTGVVLLAAEVAGGPAFDAALGPLLLRHGLGDARDILRVYSPEPTAAFSRRDTLRPGYERAAAAARSAGFTPVVRPQGGSLAVQHPGSVIIDHVHRSGPQPPDPAGRFRHFAAMHAGMLRRLGVDARIGAVPGEYCPGEYSINDGRAKLAGSAQRVTRDGWLFSTVIQVTGSAVLRGALTPAYANLGYAFDPETVGAIADRTPAVSVAMVIAAVMAAYGVPGDPVTLPERVRAELPAGAR</sequence>
<dbReference type="EMBL" id="CP126980">
    <property type="protein sequence ID" value="WIM92509.1"/>
    <property type="molecule type" value="Genomic_DNA"/>
</dbReference>